<reference evidence="1 2" key="1">
    <citation type="submission" date="2020-12" db="EMBL/GenBank/DDBJ databases">
        <title>FDA dAtabase for Regulatory Grade micrObial Sequences (FDA-ARGOS): Supporting development and validation of Infectious Disease Dx tests.</title>
        <authorList>
            <person name="Sproer C."/>
            <person name="Gronow S."/>
            <person name="Severitt S."/>
            <person name="Schroder I."/>
            <person name="Tallon L."/>
            <person name="Sadzewicz L."/>
            <person name="Zhao X."/>
            <person name="Boylan J."/>
            <person name="Ott S."/>
            <person name="Bowen H."/>
            <person name="Vavikolanu K."/>
            <person name="Mehta A."/>
            <person name="Aluvathingal J."/>
            <person name="Nadendla S."/>
            <person name="Lowell S."/>
            <person name="Myers T."/>
            <person name="Yan Y."/>
            <person name="Sichtig H."/>
        </authorList>
    </citation>
    <scope>NUCLEOTIDE SEQUENCE [LARGE SCALE GENOMIC DNA]</scope>
    <source>
        <strain evidence="1 2">FDAARGOS_890</strain>
    </source>
</reference>
<name>A0A7T3DES8_9BURK</name>
<dbReference type="Proteomes" id="UP000595064">
    <property type="component" value="Chromosome"/>
</dbReference>
<proteinExistence type="predicted"/>
<dbReference type="KEGG" id="dla:I6G47_28755"/>
<evidence type="ECO:0000313" key="2">
    <source>
        <dbReference type="Proteomes" id="UP000595064"/>
    </source>
</evidence>
<protein>
    <submittedName>
        <fullName evidence="1">Uncharacterized protein</fullName>
    </submittedName>
</protein>
<gene>
    <name evidence="1" type="ORF">I6G47_28755</name>
</gene>
<dbReference type="EMBL" id="CP065748">
    <property type="protein sequence ID" value="QPS80918.1"/>
    <property type="molecule type" value="Genomic_DNA"/>
</dbReference>
<organism evidence="1 2">
    <name type="scientific">Delftia lacustris</name>
    <dbReference type="NCBI Taxonomy" id="558537"/>
    <lineage>
        <taxon>Bacteria</taxon>
        <taxon>Pseudomonadati</taxon>
        <taxon>Pseudomonadota</taxon>
        <taxon>Betaproteobacteria</taxon>
        <taxon>Burkholderiales</taxon>
        <taxon>Comamonadaceae</taxon>
        <taxon>Delftia</taxon>
    </lineage>
</organism>
<accession>A0A7T3DES8</accession>
<evidence type="ECO:0000313" key="1">
    <source>
        <dbReference type="EMBL" id="QPS80918.1"/>
    </source>
</evidence>
<dbReference type="RefSeq" id="WP_155524798.1">
    <property type="nucleotide sequence ID" value="NZ_CP065748.1"/>
</dbReference>
<keyword evidence="2" id="KW-1185">Reference proteome</keyword>
<dbReference type="AlphaFoldDB" id="A0A7T3DES8"/>
<sequence>MNTAQHTTNAASRAELIAVTSRIEVVLSAQTQILERLAVAETESTYRDKAIARVADDVAALRKAQEATALLVAKAAGAAGLAGVLLPHIVKYLTPGG</sequence>